<dbReference type="Proteomes" id="UP000887540">
    <property type="component" value="Unplaced"/>
</dbReference>
<proteinExistence type="predicted"/>
<protein>
    <submittedName>
        <fullName evidence="2">Transposase</fullName>
    </submittedName>
</protein>
<dbReference type="SUPFAM" id="SSF140996">
    <property type="entry name" value="Hermes dimerisation domain"/>
    <property type="match status" value="1"/>
</dbReference>
<dbReference type="AlphaFoldDB" id="A0A914DXQ0"/>
<organism evidence="1 2">
    <name type="scientific">Acrobeloides nanus</name>
    <dbReference type="NCBI Taxonomy" id="290746"/>
    <lineage>
        <taxon>Eukaryota</taxon>
        <taxon>Metazoa</taxon>
        <taxon>Ecdysozoa</taxon>
        <taxon>Nematoda</taxon>
        <taxon>Chromadorea</taxon>
        <taxon>Rhabditida</taxon>
        <taxon>Tylenchina</taxon>
        <taxon>Cephalobomorpha</taxon>
        <taxon>Cephaloboidea</taxon>
        <taxon>Cephalobidae</taxon>
        <taxon>Acrobeloides</taxon>
    </lineage>
</organism>
<accession>A0A914DXQ0</accession>
<reference evidence="2" key="1">
    <citation type="submission" date="2022-11" db="UniProtKB">
        <authorList>
            <consortium name="WormBaseParasite"/>
        </authorList>
    </citation>
    <scope>IDENTIFICATION</scope>
</reference>
<evidence type="ECO:0000313" key="2">
    <source>
        <dbReference type="WBParaSite" id="ACRNAN_scaffold423.g31089.t1"/>
    </source>
</evidence>
<dbReference type="SUPFAM" id="SSF53098">
    <property type="entry name" value="Ribonuclease H-like"/>
    <property type="match status" value="1"/>
</dbReference>
<keyword evidence="1" id="KW-1185">Reference proteome</keyword>
<sequence>MSNHNHKKFTGRLTKEELAEIFILTQTEVLVEGLALHNGHFVRLVYADDKQKDAAVKCTHCQRFFGNFPENYNTIRFHMKNCKGTDDPIIVPRHFKEALLKELAHLCAADGLSFSQATGPGLTNTFDFIYKQGYLHGRNIAINNIVSSAVPSIKDSVPDRRAVSTFVKDFVDANKPDFDEFVVKNIRSYGGACAIDLTTKSGVHFMGITVHFLSEKWEHHAYLLDIREYDENKSDAVALAGFIKNVLLSHGLTNDDIKKIIFAIDEGSNLNAALHDHMTVNCSCHICHLVGYHAVEPYSEGYLPNDPDIHVDPDTREKLAAVRETLDFTKKIIKGVK</sequence>
<dbReference type="WBParaSite" id="ACRNAN_scaffold423.g31089.t1">
    <property type="protein sequence ID" value="ACRNAN_scaffold423.g31089.t1"/>
    <property type="gene ID" value="ACRNAN_scaffold423.g31089"/>
</dbReference>
<name>A0A914DXQ0_9BILA</name>
<dbReference type="InterPro" id="IPR012337">
    <property type="entry name" value="RNaseH-like_sf"/>
</dbReference>
<evidence type="ECO:0000313" key="1">
    <source>
        <dbReference type="Proteomes" id="UP000887540"/>
    </source>
</evidence>